<dbReference type="Proteomes" id="UP000318538">
    <property type="component" value="Chromosome"/>
</dbReference>
<evidence type="ECO:0008006" key="4">
    <source>
        <dbReference type="Google" id="ProtNLM"/>
    </source>
</evidence>
<gene>
    <name evidence="2" type="ORF">K227x_35230</name>
</gene>
<keyword evidence="3" id="KW-1185">Reference proteome</keyword>
<feature type="chain" id="PRO_5021920401" description="Secreted protein" evidence="1">
    <location>
        <begin position="23"/>
        <end position="137"/>
    </location>
</feature>
<evidence type="ECO:0000256" key="1">
    <source>
        <dbReference type="SAM" id="SignalP"/>
    </source>
</evidence>
<evidence type="ECO:0000313" key="2">
    <source>
        <dbReference type="EMBL" id="QDT05124.1"/>
    </source>
</evidence>
<organism evidence="2 3">
    <name type="scientific">Rubripirellula lacrimiformis</name>
    <dbReference type="NCBI Taxonomy" id="1930273"/>
    <lineage>
        <taxon>Bacteria</taxon>
        <taxon>Pseudomonadati</taxon>
        <taxon>Planctomycetota</taxon>
        <taxon>Planctomycetia</taxon>
        <taxon>Pirellulales</taxon>
        <taxon>Pirellulaceae</taxon>
        <taxon>Rubripirellula</taxon>
    </lineage>
</organism>
<name>A0A517NDA7_9BACT</name>
<evidence type="ECO:0000313" key="3">
    <source>
        <dbReference type="Proteomes" id="UP000318538"/>
    </source>
</evidence>
<accession>A0A517NDA7</accession>
<keyword evidence="1" id="KW-0732">Signal</keyword>
<feature type="signal peptide" evidence="1">
    <location>
        <begin position="1"/>
        <end position="22"/>
    </location>
</feature>
<reference evidence="2 3" key="1">
    <citation type="submission" date="2019-02" db="EMBL/GenBank/DDBJ databases">
        <title>Deep-cultivation of Planctomycetes and their phenomic and genomic characterization uncovers novel biology.</title>
        <authorList>
            <person name="Wiegand S."/>
            <person name="Jogler M."/>
            <person name="Boedeker C."/>
            <person name="Pinto D."/>
            <person name="Vollmers J."/>
            <person name="Rivas-Marin E."/>
            <person name="Kohn T."/>
            <person name="Peeters S.H."/>
            <person name="Heuer A."/>
            <person name="Rast P."/>
            <person name="Oberbeckmann S."/>
            <person name="Bunk B."/>
            <person name="Jeske O."/>
            <person name="Meyerdierks A."/>
            <person name="Storesund J.E."/>
            <person name="Kallscheuer N."/>
            <person name="Luecker S."/>
            <person name="Lage O.M."/>
            <person name="Pohl T."/>
            <person name="Merkel B.J."/>
            <person name="Hornburger P."/>
            <person name="Mueller R.-W."/>
            <person name="Bruemmer F."/>
            <person name="Labrenz M."/>
            <person name="Spormann A.M."/>
            <person name="Op den Camp H."/>
            <person name="Overmann J."/>
            <person name="Amann R."/>
            <person name="Jetten M.S.M."/>
            <person name="Mascher T."/>
            <person name="Medema M.H."/>
            <person name="Devos D.P."/>
            <person name="Kaster A.-K."/>
            <person name="Ovreas L."/>
            <person name="Rohde M."/>
            <person name="Galperin M.Y."/>
            <person name="Jogler C."/>
        </authorList>
    </citation>
    <scope>NUCLEOTIDE SEQUENCE [LARGE SCALE GENOMIC DNA]</scope>
    <source>
        <strain evidence="2 3">K22_7</strain>
    </source>
</reference>
<protein>
    <recommendedName>
        <fullName evidence="4">Secreted protein</fullName>
    </recommendedName>
</protein>
<dbReference type="KEGG" id="rlc:K227x_35230"/>
<dbReference type="AlphaFoldDB" id="A0A517NDA7"/>
<dbReference type="EMBL" id="CP036525">
    <property type="protein sequence ID" value="QDT05124.1"/>
    <property type="molecule type" value="Genomic_DNA"/>
</dbReference>
<sequence precursor="true">MFRLLFISFITLRVIACPVFCAAGGDVASAAGVDQVGGCHCGHEQSTPCDDSQLPPGNAPCDNPCPCDTGCVCQVTPESNSRTASADFLLLLDWTPLCLETLDLSKLLAKRCEERHPQRFDLQSGRDVRLVYASLLL</sequence>
<proteinExistence type="predicted"/>